<feature type="transmembrane region" description="Helical" evidence="1">
    <location>
        <begin position="80"/>
        <end position="101"/>
    </location>
</feature>
<feature type="transmembrane region" description="Helical" evidence="1">
    <location>
        <begin position="245"/>
        <end position="264"/>
    </location>
</feature>
<evidence type="ECO:0000256" key="1">
    <source>
        <dbReference type="SAM" id="Phobius"/>
    </source>
</evidence>
<organism evidence="2 3">
    <name type="scientific">Alkalicoccobacillus gibsonii</name>
    <dbReference type="NCBI Taxonomy" id="79881"/>
    <lineage>
        <taxon>Bacteria</taxon>
        <taxon>Bacillati</taxon>
        <taxon>Bacillota</taxon>
        <taxon>Bacilli</taxon>
        <taxon>Bacillales</taxon>
        <taxon>Bacillaceae</taxon>
        <taxon>Alkalicoccobacillus</taxon>
    </lineage>
</organism>
<keyword evidence="1" id="KW-0472">Membrane</keyword>
<reference evidence="2 3" key="1">
    <citation type="submission" date="2024-03" db="EMBL/GenBank/DDBJ databases">
        <title>Bacilli Hybrid Assemblies.</title>
        <authorList>
            <person name="Kovac J."/>
        </authorList>
    </citation>
    <scope>NUCLEOTIDE SEQUENCE [LARGE SCALE GENOMIC DNA]</scope>
    <source>
        <strain evidence="2 3">FSL R7-0666</strain>
    </source>
</reference>
<evidence type="ECO:0000313" key="2">
    <source>
        <dbReference type="EMBL" id="MEN0642789.1"/>
    </source>
</evidence>
<sequence>MFEFKNIFRGLAMGITDLVPGVSGSTVLMVLGVYERFIASLNGLTTKEWKESLRFLIPLGIGVGSALLIFSRVIDWLLEHYQPVTLFMFLGLVIGIVPILVKEVAIKRTFNPVHYGLLFVSFILIALTSLIPQETGLMTDLTFVNYLFLFLSGWLASAALILPGISGSLIFLLLGVYATVINAISTLQLPVIIAVGLGIVVGLLLTSKLVRYLFKEYTSHTYAVMIGLVTGSIVVIYSHIEPGGSVLGCAITFIAGLVIAYLLGSTKK</sequence>
<dbReference type="PANTHER" id="PTHR37308">
    <property type="entry name" value="INTEGRAL MEMBRANE PROTEIN"/>
    <property type="match status" value="1"/>
</dbReference>
<comment type="caution">
    <text evidence="2">The sequence shown here is derived from an EMBL/GenBank/DDBJ whole genome shotgun (WGS) entry which is preliminary data.</text>
</comment>
<feature type="transmembrane region" description="Helical" evidence="1">
    <location>
        <begin position="222"/>
        <end position="239"/>
    </location>
</feature>
<dbReference type="Proteomes" id="UP001418796">
    <property type="component" value="Unassembled WGS sequence"/>
</dbReference>
<feature type="transmembrane region" description="Helical" evidence="1">
    <location>
        <begin position="55"/>
        <end position="74"/>
    </location>
</feature>
<protein>
    <submittedName>
        <fullName evidence="2">DUF368 domain-containing protein</fullName>
    </submittedName>
</protein>
<name>A0ABU9VG30_9BACI</name>
<feature type="transmembrane region" description="Helical" evidence="1">
    <location>
        <begin position="12"/>
        <end position="34"/>
    </location>
</feature>
<gene>
    <name evidence="2" type="ORF">MKY91_06390</name>
</gene>
<proteinExistence type="predicted"/>
<feature type="transmembrane region" description="Helical" evidence="1">
    <location>
        <begin position="113"/>
        <end position="131"/>
    </location>
</feature>
<dbReference type="EMBL" id="JBCITK010000001">
    <property type="protein sequence ID" value="MEN0642789.1"/>
    <property type="molecule type" value="Genomic_DNA"/>
</dbReference>
<accession>A0ABU9VG30</accession>
<dbReference type="Pfam" id="PF04018">
    <property type="entry name" value="VCA0040-like"/>
    <property type="match status" value="1"/>
</dbReference>
<dbReference type="PANTHER" id="PTHR37308:SF1">
    <property type="entry name" value="POLYPRENYL-PHOSPHATE TRANSPORTER"/>
    <property type="match status" value="1"/>
</dbReference>
<evidence type="ECO:0000313" key="3">
    <source>
        <dbReference type="Proteomes" id="UP001418796"/>
    </source>
</evidence>
<dbReference type="InterPro" id="IPR007163">
    <property type="entry name" value="VCA0040-like"/>
</dbReference>
<keyword evidence="1" id="KW-1133">Transmembrane helix</keyword>
<dbReference type="RefSeq" id="WP_343129846.1">
    <property type="nucleotide sequence ID" value="NZ_JBCITK010000001.1"/>
</dbReference>
<feature type="transmembrane region" description="Helical" evidence="1">
    <location>
        <begin position="191"/>
        <end position="210"/>
    </location>
</feature>
<keyword evidence="3" id="KW-1185">Reference proteome</keyword>
<keyword evidence="1" id="KW-0812">Transmembrane</keyword>